<evidence type="ECO:0000256" key="17">
    <source>
        <dbReference type="SAM" id="Phobius"/>
    </source>
</evidence>
<keyword evidence="5" id="KW-0808">Transferase</keyword>
<dbReference type="Gene3D" id="3.30.40.10">
    <property type="entry name" value="Zinc/RING finger domain, C3HC4 (zinc finger)"/>
    <property type="match status" value="1"/>
</dbReference>
<keyword evidence="6 17" id="KW-0812">Transmembrane</keyword>
<keyword evidence="11" id="KW-0862">Zinc</keyword>
<dbReference type="PROSITE" id="PS50089">
    <property type="entry name" value="ZF_RING_2"/>
    <property type="match status" value="1"/>
</dbReference>
<comment type="catalytic activity">
    <reaction evidence="1">
        <text>[E2 ubiquitin-conjugating enzyme]-S-ubiquitinyl-L-cysteine + [acceptor protein]-L-lysine = [E2 ubiquitin-conjugating enzyme]-L-cysteine + [acceptor protein]-N(6)-ubiquitinyl-L-lysine.</text>
        <dbReference type="EC" id="2.3.2.31"/>
    </reaction>
</comment>
<dbReference type="InterPro" id="IPR013083">
    <property type="entry name" value="Znf_RING/FYVE/PHD"/>
</dbReference>
<feature type="region of interest" description="Disordered" evidence="16">
    <location>
        <begin position="1"/>
        <end position="47"/>
    </location>
</feature>
<dbReference type="AlphaFoldDB" id="A0A3S3P370"/>
<keyword evidence="13 17" id="KW-0472">Membrane</keyword>
<evidence type="ECO:0000256" key="4">
    <source>
        <dbReference type="ARBA" id="ARBA00012251"/>
    </source>
</evidence>
<evidence type="ECO:0000256" key="16">
    <source>
        <dbReference type="SAM" id="MobiDB-lite"/>
    </source>
</evidence>
<evidence type="ECO:0000256" key="15">
    <source>
        <dbReference type="PROSITE-ProRule" id="PRU00175"/>
    </source>
</evidence>
<dbReference type="FunFam" id="1.20.120.1750:FF:000001">
    <property type="entry name" value="RBR-type E3 ubiquitin transferase"/>
    <property type="match status" value="1"/>
</dbReference>
<dbReference type="CDD" id="cd20355">
    <property type="entry name" value="Rcat_RBR_RNF19"/>
    <property type="match status" value="1"/>
</dbReference>
<evidence type="ECO:0000256" key="1">
    <source>
        <dbReference type="ARBA" id="ARBA00001798"/>
    </source>
</evidence>
<reference evidence="20" key="2">
    <citation type="submission" date="2018-11" db="EMBL/GenBank/DDBJ databases">
        <title>Trombidioid mite genomics.</title>
        <authorList>
            <person name="Dong X."/>
        </authorList>
    </citation>
    <scope>NUCLEOTIDE SEQUENCE</scope>
    <source>
        <strain evidence="20">UoL-WK</strain>
    </source>
</reference>
<evidence type="ECO:0000256" key="6">
    <source>
        <dbReference type="ARBA" id="ARBA00022692"/>
    </source>
</evidence>
<evidence type="ECO:0000313" key="22">
    <source>
        <dbReference type="Proteomes" id="UP000285301"/>
    </source>
</evidence>
<keyword evidence="7" id="KW-0479">Metal-binding</keyword>
<evidence type="ECO:0000256" key="5">
    <source>
        <dbReference type="ARBA" id="ARBA00022679"/>
    </source>
</evidence>
<feature type="domain" description="RING-type" evidence="18">
    <location>
        <begin position="146"/>
        <end position="194"/>
    </location>
</feature>
<keyword evidence="8" id="KW-0677">Repeat</keyword>
<feature type="domain" description="RING-type" evidence="19">
    <location>
        <begin position="142"/>
        <end position="366"/>
    </location>
</feature>
<comment type="caution">
    <text evidence="20">The sequence shown here is derived from an EMBL/GenBank/DDBJ whole genome shotgun (WGS) entry which is preliminary data.</text>
</comment>
<proteinExistence type="inferred from homology"/>
<evidence type="ECO:0000259" key="18">
    <source>
        <dbReference type="PROSITE" id="PS50089"/>
    </source>
</evidence>
<dbReference type="OrthoDB" id="1431934at2759"/>
<dbReference type="InterPro" id="IPR044066">
    <property type="entry name" value="TRIAD_supradom"/>
</dbReference>
<name>A0A3S3P370_9ACAR</name>
<protein>
    <recommendedName>
        <fullName evidence="4">RBR-type E3 ubiquitin transferase</fullName>
        <ecNumber evidence="4">2.3.2.31</ecNumber>
    </recommendedName>
</protein>
<sequence>MKNMTMDSLDENMPRNRVHQQQQHPSKKANSTTPLNHTNSGRKHGFGFGRLSLRRILNPTSYSRTATLNNKRSSQTPYKDSYSESGSTADNKSVSNVKATSFCPTYSTLDFESTSISSGRSDLIQAGASGFLRYTGALESACMMECPLCLLELPVECFPELTTCSHRACFDCMQKYLKIEISESRINISCPECTEPIHPNDIRMILNDEKLMMKYESFMLRRVLMAEPDARWCPAPDCGYVVVAAGCASCPKLKCGRPGCGTSFCYHCKQEWHPDQTCDAARAQRNHSMPFPQNPMSSSLTFSRDSITQRDDIKPCPCCKVLVIKMDDGSCNHMTCCVCGTEFCWLCMKEISDLHYLSPSGCTFWGKKPWSRKKKILWQLGMLVGAPVGIALIAGIAVPAIIIGIPVWVGRKLHARFEKLSMNKHKKNLLITSGVLTSILVSPILATVAVGIGVPILLAYVYGVVPISLCRSGGCGVTTSPSGVRIEMDEENEIGLNQNTTPADGLSVDTALSNKGVNPSIGEVSFGMSTSTSMGSGTHLDRVGADRESASNAALAGSIASANACIAGPLKLDVQSDTCSHKRYSLSSHSETASATVSLSERSANYSIGDDASTRAMAGSIVG</sequence>
<evidence type="ECO:0000256" key="2">
    <source>
        <dbReference type="ARBA" id="ARBA00004141"/>
    </source>
</evidence>
<dbReference type="FunFam" id="2.20.25.20:FF:000004">
    <property type="entry name" value="RBR-type E3 ubiquitin transferase"/>
    <property type="match status" value="1"/>
</dbReference>
<dbReference type="Pfam" id="PF01485">
    <property type="entry name" value="IBR"/>
    <property type="match status" value="2"/>
</dbReference>
<dbReference type="EMBL" id="NCKU01005617">
    <property type="protein sequence ID" value="RWS04350.1"/>
    <property type="molecule type" value="Genomic_DNA"/>
</dbReference>
<evidence type="ECO:0000256" key="14">
    <source>
        <dbReference type="ARBA" id="ARBA00061087"/>
    </source>
</evidence>
<dbReference type="Gene3D" id="1.20.120.1750">
    <property type="match status" value="1"/>
</dbReference>
<organism evidence="20 22">
    <name type="scientific">Dinothrombium tinctorium</name>
    <dbReference type="NCBI Taxonomy" id="1965070"/>
    <lineage>
        <taxon>Eukaryota</taxon>
        <taxon>Metazoa</taxon>
        <taxon>Ecdysozoa</taxon>
        <taxon>Arthropoda</taxon>
        <taxon>Chelicerata</taxon>
        <taxon>Arachnida</taxon>
        <taxon>Acari</taxon>
        <taxon>Acariformes</taxon>
        <taxon>Trombidiformes</taxon>
        <taxon>Prostigmata</taxon>
        <taxon>Anystina</taxon>
        <taxon>Parasitengona</taxon>
        <taxon>Trombidioidea</taxon>
        <taxon>Trombidiidae</taxon>
        <taxon>Dinothrombium</taxon>
    </lineage>
</organism>
<dbReference type="CDD" id="cd20338">
    <property type="entry name" value="BRcat_RBR_RNF19"/>
    <property type="match status" value="1"/>
</dbReference>
<dbReference type="GO" id="GO:0016020">
    <property type="term" value="C:membrane"/>
    <property type="evidence" value="ECO:0007669"/>
    <property type="project" value="UniProtKB-SubCell"/>
</dbReference>
<evidence type="ECO:0000256" key="7">
    <source>
        <dbReference type="ARBA" id="ARBA00022723"/>
    </source>
</evidence>
<dbReference type="STRING" id="1965070.A0A3S3P370"/>
<reference evidence="20 22" key="1">
    <citation type="journal article" date="2018" name="Gigascience">
        <title>Genomes of trombidid mites reveal novel predicted allergens and laterally-transferred genes associated with secondary metabolism.</title>
        <authorList>
            <person name="Dong X."/>
            <person name="Chaisiri K."/>
            <person name="Xia D."/>
            <person name="Armstrong S.D."/>
            <person name="Fang Y."/>
            <person name="Donnelly M.J."/>
            <person name="Kadowaki T."/>
            <person name="McGarry J.W."/>
            <person name="Darby A.C."/>
            <person name="Makepeace B.L."/>
        </authorList>
    </citation>
    <scope>NUCLEOTIDE SEQUENCE [LARGE SCALE GENOMIC DNA]</scope>
    <source>
        <strain evidence="20">UoL-WK</strain>
    </source>
</reference>
<evidence type="ECO:0000256" key="9">
    <source>
        <dbReference type="ARBA" id="ARBA00022771"/>
    </source>
</evidence>
<dbReference type="FunFam" id="3.30.40.10:FF:000052">
    <property type="entry name" value="RBR-type E3 ubiquitin transferase"/>
    <property type="match status" value="1"/>
</dbReference>
<dbReference type="GO" id="GO:0016567">
    <property type="term" value="P:protein ubiquitination"/>
    <property type="evidence" value="ECO:0007669"/>
    <property type="project" value="InterPro"/>
</dbReference>
<dbReference type="SUPFAM" id="SSF57850">
    <property type="entry name" value="RING/U-box"/>
    <property type="match status" value="3"/>
</dbReference>
<comment type="pathway">
    <text evidence="3">Protein modification; protein ubiquitination.</text>
</comment>
<evidence type="ECO:0000256" key="11">
    <source>
        <dbReference type="ARBA" id="ARBA00022833"/>
    </source>
</evidence>
<dbReference type="SMART" id="SM00647">
    <property type="entry name" value="IBR"/>
    <property type="match status" value="2"/>
</dbReference>
<evidence type="ECO:0000256" key="13">
    <source>
        <dbReference type="ARBA" id="ARBA00023136"/>
    </source>
</evidence>
<evidence type="ECO:0000256" key="3">
    <source>
        <dbReference type="ARBA" id="ARBA00004906"/>
    </source>
</evidence>
<feature type="transmembrane region" description="Helical" evidence="17">
    <location>
        <begin position="429"/>
        <end position="462"/>
    </location>
</feature>
<dbReference type="InterPro" id="IPR031127">
    <property type="entry name" value="E3_UB_ligase_RBR"/>
</dbReference>
<dbReference type="EC" id="2.3.2.31" evidence="4"/>
<accession>A0A3S3P370</accession>
<keyword evidence="9 15" id="KW-0863">Zinc-finger</keyword>
<evidence type="ECO:0000256" key="10">
    <source>
        <dbReference type="ARBA" id="ARBA00022786"/>
    </source>
</evidence>
<dbReference type="EMBL" id="NCKU01005797">
    <property type="protein sequence ID" value="RWS04164.1"/>
    <property type="molecule type" value="Genomic_DNA"/>
</dbReference>
<dbReference type="PROSITE" id="PS51873">
    <property type="entry name" value="TRIAD"/>
    <property type="match status" value="1"/>
</dbReference>
<keyword evidence="22" id="KW-1185">Reference proteome</keyword>
<feature type="region of interest" description="Disordered" evidence="16">
    <location>
        <begin position="62"/>
        <end position="92"/>
    </location>
</feature>
<evidence type="ECO:0000313" key="20">
    <source>
        <dbReference type="EMBL" id="RWS04164.1"/>
    </source>
</evidence>
<dbReference type="InterPro" id="IPR002867">
    <property type="entry name" value="IBR_dom"/>
</dbReference>
<evidence type="ECO:0000256" key="8">
    <source>
        <dbReference type="ARBA" id="ARBA00022737"/>
    </source>
</evidence>
<evidence type="ECO:0000259" key="19">
    <source>
        <dbReference type="PROSITE" id="PS51873"/>
    </source>
</evidence>
<comment type="subcellular location">
    <subcellularLocation>
        <location evidence="2">Membrane</location>
        <topology evidence="2">Multi-pass membrane protein</topology>
    </subcellularLocation>
</comment>
<keyword evidence="10" id="KW-0833">Ubl conjugation pathway</keyword>
<dbReference type="Gene3D" id="2.20.25.20">
    <property type="match status" value="1"/>
</dbReference>
<gene>
    <name evidence="20" type="ORF">B4U79_12898</name>
    <name evidence="21" type="ORF">B4U79_14118</name>
</gene>
<dbReference type="GO" id="GO:0008270">
    <property type="term" value="F:zinc ion binding"/>
    <property type="evidence" value="ECO:0007669"/>
    <property type="project" value="UniProtKB-KW"/>
</dbReference>
<evidence type="ECO:0000313" key="21">
    <source>
        <dbReference type="EMBL" id="RWS04350.1"/>
    </source>
</evidence>
<keyword evidence="12 17" id="KW-1133">Transmembrane helix</keyword>
<dbReference type="PANTHER" id="PTHR11685">
    <property type="entry name" value="RBR FAMILY RING FINGER AND IBR DOMAIN-CONTAINING"/>
    <property type="match status" value="1"/>
</dbReference>
<feature type="compositionally biased region" description="Polar residues" evidence="16">
    <location>
        <begin position="19"/>
        <end position="39"/>
    </location>
</feature>
<comment type="similarity">
    <text evidence="14">Belongs to the RBR family. RNF19 subfamily.</text>
</comment>
<dbReference type="InterPro" id="IPR001841">
    <property type="entry name" value="Znf_RING"/>
</dbReference>
<feature type="transmembrane region" description="Helical" evidence="17">
    <location>
        <begin position="376"/>
        <end position="409"/>
    </location>
</feature>
<dbReference type="Proteomes" id="UP000285301">
    <property type="component" value="Unassembled WGS sequence"/>
</dbReference>
<evidence type="ECO:0000256" key="12">
    <source>
        <dbReference type="ARBA" id="ARBA00022989"/>
    </source>
</evidence>
<dbReference type="GO" id="GO:0061630">
    <property type="term" value="F:ubiquitin protein ligase activity"/>
    <property type="evidence" value="ECO:0007669"/>
    <property type="project" value="UniProtKB-EC"/>
</dbReference>